<accession>A0A2T2P630</accession>
<sequence>MKPAIAVPATAALVFRAWSRKSLTPVGILTAFLTAVAHAVHPWSVFFALLAVFFLAGTAVTKVKHDIKAKLTQSATGASGGEGARNHIQVLANSLVASILILLHTWKVKKEGTYFSEDLCWPRGSDVLVVGIVANYAAVAADTFSSELGILSKTKPRLITAPWRVVPPGTNGGVTGAGLGAGLLGSVILTSTSTLLIPFCKEWTMADKAKYTVALTLAGFSGTILDSLLGAFLQASVIDVHSGKIIEGDGGKKVLVHGSNPLHLKQRAKIRSEAVSYEQGKEGIAKSSAIDHSTQAARTMQKAGGSGNEIADGQHESRKVEVGRDILDNNAVNILMAATSLRFVPPKAHPSHTPLETSAPSAPGVHDTLRSRLAQTSSAPATSSKQAVELQSAHPLEARLVQWRETQDRLKMEMLRRQFGIAEPIRRGMELKVTAAGEWRPAALGGASSVHKDILQGRDCEIGWEDVFTGNELREVPDFHTEMETKMKMNW</sequence>
<feature type="transmembrane region" description="Helical" evidence="7">
    <location>
        <begin position="43"/>
        <end position="61"/>
    </location>
</feature>
<dbReference type="GO" id="GO:0016020">
    <property type="term" value="C:membrane"/>
    <property type="evidence" value="ECO:0007669"/>
    <property type="project" value="UniProtKB-SubCell"/>
</dbReference>
<name>A0A2T2P630_CORCC</name>
<keyword evidence="4 7" id="KW-1133">Transmembrane helix</keyword>
<feature type="region of interest" description="Disordered" evidence="6">
    <location>
        <begin position="345"/>
        <end position="390"/>
    </location>
</feature>
<evidence type="ECO:0000256" key="6">
    <source>
        <dbReference type="SAM" id="MobiDB-lite"/>
    </source>
</evidence>
<comment type="subcellular location">
    <subcellularLocation>
        <location evidence="1">Membrane</location>
        <topology evidence="1">Multi-pass membrane protein</topology>
    </subcellularLocation>
</comment>
<dbReference type="Pfam" id="PF01940">
    <property type="entry name" value="DUF92"/>
    <property type="match status" value="1"/>
</dbReference>
<proteinExistence type="inferred from homology"/>
<evidence type="ECO:0000256" key="1">
    <source>
        <dbReference type="ARBA" id="ARBA00004141"/>
    </source>
</evidence>
<gene>
    <name evidence="8" type="ORF">BS50DRAFT_629203</name>
</gene>
<dbReference type="PANTHER" id="PTHR13353">
    <property type="entry name" value="TRANSMEMBRANE PROTEIN 19"/>
    <property type="match status" value="1"/>
</dbReference>
<evidence type="ECO:0000313" key="9">
    <source>
        <dbReference type="Proteomes" id="UP000240883"/>
    </source>
</evidence>
<dbReference type="STRING" id="1448308.A0A2T2P630"/>
<dbReference type="EMBL" id="KZ678129">
    <property type="protein sequence ID" value="PSN73132.1"/>
    <property type="molecule type" value="Genomic_DNA"/>
</dbReference>
<reference evidence="8 9" key="1">
    <citation type="journal article" date="2018" name="Front. Microbiol.">
        <title>Genome-Wide Analysis of Corynespora cassiicola Leaf Fall Disease Putative Effectors.</title>
        <authorList>
            <person name="Lopez D."/>
            <person name="Ribeiro S."/>
            <person name="Label P."/>
            <person name="Fumanal B."/>
            <person name="Venisse J.S."/>
            <person name="Kohler A."/>
            <person name="de Oliveira R.R."/>
            <person name="Labutti K."/>
            <person name="Lipzen A."/>
            <person name="Lail K."/>
            <person name="Bauer D."/>
            <person name="Ohm R.A."/>
            <person name="Barry K.W."/>
            <person name="Spatafora J."/>
            <person name="Grigoriev I.V."/>
            <person name="Martin F.M."/>
            <person name="Pujade-Renaud V."/>
        </authorList>
    </citation>
    <scope>NUCLEOTIDE SEQUENCE [LARGE SCALE GENOMIC DNA]</scope>
    <source>
        <strain evidence="8 9">Philippines</strain>
    </source>
</reference>
<comment type="similarity">
    <text evidence="2">Belongs to the TMEM19 family.</text>
</comment>
<keyword evidence="3 7" id="KW-0812">Transmembrane</keyword>
<keyword evidence="5 7" id="KW-0472">Membrane</keyword>
<feature type="compositionally biased region" description="Polar residues" evidence="6">
    <location>
        <begin position="373"/>
        <end position="386"/>
    </location>
</feature>
<evidence type="ECO:0000256" key="7">
    <source>
        <dbReference type="SAM" id="Phobius"/>
    </source>
</evidence>
<dbReference type="AlphaFoldDB" id="A0A2T2P630"/>
<feature type="transmembrane region" description="Helical" evidence="7">
    <location>
        <begin position="211"/>
        <end position="233"/>
    </location>
</feature>
<dbReference type="OrthoDB" id="15001at2759"/>
<evidence type="ECO:0000256" key="4">
    <source>
        <dbReference type="ARBA" id="ARBA00022989"/>
    </source>
</evidence>
<dbReference type="Pfam" id="PF05348">
    <property type="entry name" value="UMP1"/>
    <property type="match status" value="1"/>
</dbReference>
<dbReference type="PANTHER" id="PTHR13353:SF5">
    <property type="entry name" value="TRANSMEMBRANE PROTEIN 19"/>
    <property type="match status" value="1"/>
</dbReference>
<keyword evidence="9" id="KW-1185">Reference proteome</keyword>
<evidence type="ECO:0000256" key="3">
    <source>
        <dbReference type="ARBA" id="ARBA00022692"/>
    </source>
</evidence>
<evidence type="ECO:0000313" key="8">
    <source>
        <dbReference type="EMBL" id="PSN73132.1"/>
    </source>
</evidence>
<dbReference type="Proteomes" id="UP000240883">
    <property type="component" value="Unassembled WGS sequence"/>
</dbReference>
<organism evidence="8 9">
    <name type="scientific">Corynespora cassiicola Philippines</name>
    <dbReference type="NCBI Taxonomy" id="1448308"/>
    <lineage>
        <taxon>Eukaryota</taxon>
        <taxon>Fungi</taxon>
        <taxon>Dikarya</taxon>
        <taxon>Ascomycota</taxon>
        <taxon>Pezizomycotina</taxon>
        <taxon>Dothideomycetes</taxon>
        <taxon>Pleosporomycetidae</taxon>
        <taxon>Pleosporales</taxon>
        <taxon>Corynesporascaceae</taxon>
        <taxon>Corynespora</taxon>
    </lineage>
</organism>
<feature type="transmembrane region" description="Helical" evidence="7">
    <location>
        <begin position="177"/>
        <end position="199"/>
    </location>
</feature>
<dbReference type="InterPro" id="IPR002794">
    <property type="entry name" value="DUF92_TMEM19"/>
</dbReference>
<protein>
    <submittedName>
        <fullName evidence="8">UMP1-domain-containing protein</fullName>
    </submittedName>
</protein>
<evidence type="ECO:0000256" key="2">
    <source>
        <dbReference type="ARBA" id="ARBA00009012"/>
    </source>
</evidence>
<evidence type="ECO:0000256" key="5">
    <source>
        <dbReference type="ARBA" id="ARBA00023136"/>
    </source>
</evidence>